<dbReference type="GO" id="GO:0005524">
    <property type="term" value="F:ATP binding"/>
    <property type="evidence" value="ECO:0007669"/>
    <property type="project" value="InterPro"/>
</dbReference>
<protein>
    <submittedName>
        <fullName evidence="2">AAA family ATPase</fullName>
    </submittedName>
</protein>
<dbReference type="Gene3D" id="3.30.450.40">
    <property type="match status" value="1"/>
</dbReference>
<organism evidence="2 3">
    <name type="scientific">Amazonocrinis nigriterrae CENA67</name>
    <dbReference type="NCBI Taxonomy" id="2794033"/>
    <lineage>
        <taxon>Bacteria</taxon>
        <taxon>Bacillati</taxon>
        <taxon>Cyanobacteriota</taxon>
        <taxon>Cyanophyceae</taxon>
        <taxon>Nostocales</taxon>
        <taxon>Nostocaceae</taxon>
        <taxon>Amazonocrinis</taxon>
        <taxon>Amazonocrinis nigriterrae</taxon>
    </lineage>
</organism>
<keyword evidence="3" id="KW-1185">Reference proteome</keyword>
<dbReference type="InterPro" id="IPR000719">
    <property type="entry name" value="Prot_kinase_dom"/>
</dbReference>
<dbReference type="CDD" id="cd14014">
    <property type="entry name" value="STKc_PknB_like"/>
    <property type="match status" value="1"/>
</dbReference>
<dbReference type="PROSITE" id="PS00108">
    <property type="entry name" value="PROTEIN_KINASE_ST"/>
    <property type="match status" value="1"/>
</dbReference>
<dbReference type="PANTHER" id="PTHR43642">
    <property type="entry name" value="HYBRID SIGNAL TRANSDUCTION HISTIDINE KINASE G"/>
    <property type="match status" value="1"/>
</dbReference>
<dbReference type="Proteomes" id="UP000632766">
    <property type="component" value="Unassembled WGS sequence"/>
</dbReference>
<dbReference type="InterPro" id="IPR041664">
    <property type="entry name" value="AAA_16"/>
</dbReference>
<gene>
    <name evidence="2" type="ORF">I8748_16285</name>
</gene>
<dbReference type="RefSeq" id="WP_198125598.1">
    <property type="nucleotide sequence ID" value="NZ_JAECZC010000029.1"/>
</dbReference>
<dbReference type="SUPFAM" id="SSF56112">
    <property type="entry name" value="Protein kinase-like (PK-like)"/>
    <property type="match status" value="1"/>
</dbReference>
<dbReference type="EMBL" id="JAECZC010000029">
    <property type="protein sequence ID" value="MBH8563730.1"/>
    <property type="molecule type" value="Genomic_DNA"/>
</dbReference>
<feature type="domain" description="Protein kinase" evidence="1">
    <location>
        <begin position="7"/>
        <end position="267"/>
    </location>
</feature>
<accession>A0A8J7HT98</accession>
<dbReference type="InterPro" id="IPR008271">
    <property type="entry name" value="Ser/Thr_kinase_AS"/>
</dbReference>
<dbReference type="PROSITE" id="PS50011">
    <property type="entry name" value="PROTEIN_KINASE_DOM"/>
    <property type="match status" value="1"/>
</dbReference>
<dbReference type="SMART" id="SM00065">
    <property type="entry name" value="GAF"/>
    <property type="match status" value="1"/>
</dbReference>
<dbReference type="InterPro" id="IPR029016">
    <property type="entry name" value="GAF-like_dom_sf"/>
</dbReference>
<dbReference type="Gene3D" id="1.10.510.10">
    <property type="entry name" value="Transferase(Phosphotransferase) domain 1"/>
    <property type="match status" value="1"/>
</dbReference>
<dbReference type="Pfam" id="PF00069">
    <property type="entry name" value="Pkinase"/>
    <property type="match status" value="1"/>
</dbReference>
<dbReference type="PANTHER" id="PTHR43642:SF1">
    <property type="entry name" value="HYBRID SIGNAL TRANSDUCTION HISTIDINE KINASE G"/>
    <property type="match status" value="1"/>
</dbReference>
<dbReference type="Gene3D" id="3.40.50.300">
    <property type="entry name" value="P-loop containing nucleotide triphosphate hydrolases"/>
    <property type="match status" value="1"/>
</dbReference>
<dbReference type="SMART" id="SM00220">
    <property type="entry name" value="S_TKc"/>
    <property type="match status" value="1"/>
</dbReference>
<dbReference type="InterPro" id="IPR053159">
    <property type="entry name" value="Hybrid_Histidine_Kinase"/>
</dbReference>
<evidence type="ECO:0000259" key="1">
    <source>
        <dbReference type="PROSITE" id="PS50011"/>
    </source>
</evidence>
<dbReference type="Pfam" id="PF01590">
    <property type="entry name" value="GAF"/>
    <property type="match status" value="1"/>
</dbReference>
<reference evidence="2 3" key="1">
    <citation type="journal article" date="2021" name="Int. J. Syst. Evol. Microbiol.">
        <title>Amazonocrinis nigriterrae gen. nov., sp. nov., Atlanticothrix silvestris gen. nov., sp. nov. and Dendronalium phyllosphericum gen. nov., sp. nov., nostocacean cyanobacteria from Brazilian environments.</title>
        <authorList>
            <person name="Alvarenga D.O."/>
            <person name="Andreote A.P.D."/>
            <person name="Branco L.H.Z."/>
            <person name="Delbaje E."/>
            <person name="Cruz R.B."/>
            <person name="Varani A.M."/>
            <person name="Fiore M.F."/>
        </authorList>
    </citation>
    <scope>NUCLEOTIDE SEQUENCE [LARGE SCALE GENOMIC DNA]</scope>
    <source>
        <strain evidence="2 3">CENA67</strain>
    </source>
</reference>
<dbReference type="InterPro" id="IPR003018">
    <property type="entry name" value="GAF"/>
</dbReference>
<proteinExistence type="predicted"/>
<dbReference type="InterPro" id="IPR011009">
    <property type="entry name" value="Kinase-like_dom_sf"/>
</dbReference>
<dbReference type="InterPro" id="IPR027417">
    <property type="entry name" value="P-loop_NTPase"/>
</dbReference>
<name>A0A8J7HT98_9NOST</name>
<dbReference type="GO" id="GO:0004672">
    <property type="term" value="F:protein kinase activity"/>
    <property type="evidence" value="ECO:0007669"/>
    <property type="project" value="InterPro"/>
</dbReference>
<sequence>MVSLTGYQVRELIYAGSRTLVHRGIRESDHKPVIIKLLRREYPTFYELVRFRNQYTITKNLDIDGIIKPCSLEIYQKSYALVMEDLGDISLQEYAANHPLNLTDFFHIAIQIVLILDKLYRHRVIHKDIKPANILIKPNSKQVRLIDFSIASLLNRETQTLTSPHVLEGTLPYLSPEQTGRMNRLIDYRSDFYSLGVTFFELLTNELPFKCDDPMELVYCHLAKLPPQVHTINPDVPPILSRMISKLMAKNAEDRYQSALGLKYDLETCQRQWQQTGSIKDFNLGVRDICDRFIIPEKLYGRQAEVETLLAAFDRVSKGNTEMMLVAGFSGIGKTVVVKEVHKPIVRQRGYFIKGKYDQFQRNIPFSGFVQAFRDLIGQLLSESDAQLQQWKTQILEALGENGQVMIDVIPELEKIIGTQPPVLQLSWSAAQNRFDLLFQKFIQVFTTKQHPLVIFLDDLQWADLASLKLMQLLISKTDTRYLLLIGAYRDNEVSTTHPLTMTLEEIQNLGAIINTITLDPLQEPDLNQLIADTLNCSLTISLPLTKLVYQKTKGNPLFANHFLKYLHEENLMNFNFDEGCWQCDFAQIKALAITDNIVEFLAIKLQKLPQSTVEVLKLAACIGNQFDLVTLAIVNEKSLLATAADLWRALQEGLIIPNSEVYKFFQPDVNIQSSVVNELQLIATDNAKVTVAYRFLHDRVQQAASLLIPENQKKVTHLKIGQILLKNISAKKREENIFVLVNQLNMGADLITNQLDKNELAQLNLIAGHKAKSATAYETAVRYLNTGLEMLVDDSWHTQYDLTLKLYIESTEAEYLNGSFDSASKLIKIALPNTKTLLDQVKLYEAQMQIFISKLEMVKAIDIGLQVLEKLGIKLVNLAGEESLVVELPNIADIEKFLVMTDPYQLSAMEILKILCAPVFMAKPEIFTQLIITMVNLCIEHGNSALSAFAYGFYGLLLSGIGKLSDGYHAGNIALKLLDKFDAKELKAKVYNLFNSNIRTWKEHTKNSIQPLQEGVQSGLDTGDIEWGGYCAANLCSYLFFSADNLQSVVKQQATYIDICIKIKQEIPIHFSQVWRQLGLNFQGLSPNPCLLIGESFNEAQMLPRLIAAKSGTVLFIFYVAKIILFYYFGDYAQALEQVKLANEQSGSAFGFMQVVILNFYHSLALLAHYTQVEPSEQQKYLEQVEVNQEKMKFWADHAPMNNLHRYMLVEAEKARVLGQKWEASERYDSALANAKENAYIQEEALIHELATNFYLMCKREQIAQNYLLNAYYCYALLGAKAKVDDLEKRYSQLLAPILQWEKNCVNSKDSISTFSSFYLSTFSDETTFSSSSSASEIMDFASVLKASQALSREIQLDKLLSTFMQVVMENTGAKKSVLILLKDNSWVIEAIATVQTRPNVLQSIPIELSQEIPLTVINYVKHTLESLVVDNANVDNSLICDSYIIREQPKSLLCYPIVHERELIGILYLENNLTLGIFTSDRFAVVKLLCSQAAISLDNAHLYQETQNYAQKLENHIQYLQQMQIQLVQSLRIYLQLKL</sequence>
<evidence type="ECO:0000313" key="2">
    <source>
        <dbReference type="EMBL" id="MBH8563730.1"/>
    </source>
</evidence>
<comment type="caution">
    <text evidence="2">The sequence shown here is derived from an EMBL/GenBank/DDBJ whole genome shotgun (WGS) entry which is preliminary data.</text>
</comment>
<dbReference type="SUPFAM" id="SSF52540">
    <property type="entry name" value="P-loop containing nucleoside triphosphate hydrolases"/>
    <property type="match status" value="1"/>
</dbReference>
<evidence type="ECO:0000313" key="3">
    <source>
        <dbReference type="Proteomes" id="UP000632766"/>
    </source>
</evidence>
<dbReference type="Pfam" id="PF13191">
    <property type="entry name" value="AAA_16"/>
    <property type="match status" value="1"/>
</dbReference>
<dbReference type="SUPFAM" id="SSF55781">
    <property type="entry name" value="GAF domain-like"/>
    <property type="match status" value="1"/>
</dbReference>